<dbReference type="PANTHER" id="PTHR43885">
    <property type="entry name" value="HALOACID DEHALOGENASE-LIKE HYDROLASE"/>
    <property type="match status" value="1"/>
</dbReference>
<dbReference type="RefSeq" id="WP_082125295.1">
    <property type="nucleotide sequence ID" value="NZ_JACHEK010000003.1"/>
</dbReference>
<protein>
    <submittedName>
        <fullName evidence="1">Phosphoglycolate phosphatase-like HAD superfamily hydrolase</fullName>
    </submittedName>
</protein>
<dbReference type="InterPro" id="IPR023198">
    <property type="entry name" value="PGP-like_dom2"/>
</dbReference>
<evidence type="ECO:0000313" key="1">
    <source>
        <dbReference type="EMBL" id="MBB6143943.1"/>
    </source>
</evidence>
<dbReference type="GO" id="GO:0016787">
    <property type="term" value="F:hydrolase activity"/>
    <property type="evidence" value="ECO:0007669"/>
    <property type="project" value="UniProtKB-KW"/>
</dbReference>
<organism evidence="1 2">
    <name type="scientific">Silvibacterium bohemicum</name>
    <dbReference type="NCBI Taxonomy" id="1577686"/>
    <lineage>
        <taxon>Bacteria</taxon>
        <taxon>Pseudomonadati</taxon>
        <taxon>Acidobacteriota</taxon>
        <taxon>Terriglobia</taxon>
        <taxon>Terriglobales</taxon>
        <taxon>Acidobacteriaceae</taxon>
        <taxon>Silvibacterium</taxon>
    </lineage>
</organism>
<dbReference type="InterPro" id="IPR023214">
    <property type="entry name" value="HAD_sf"/>
</dbReference>
<sequence length="258" mass="28517">MTSSSTQQIVPPPAFAYETAEDRVFIQDGFAWDRQGAYLFDIDGTLLRSRDRIHFNSFYSSVRSVLGHDLVLDGVIVSGNTDPGILRDAFRLAKLEDQHWQPHLESILEQMRIDVAARRAEMKLVMMPAVEETLAYLQRQGGALGVATGNLESIGWLKIEVLGLRHWFTFGGFSDRYDVRSHMIAHAMEVAREHAGPEATVCVIGDTPADISAARANGLPTIAVATGNYSFDQLMEHEPEVCCTTLKALLAAVETNPE</sequence>
<dbReference type="InterPro" id="IPR041492">
    <property type="entry name" value="HAD_2"/>
</dbReference>
<comment type="caution">
    <text evidence="1">The sequence shown here is derived from an EMBL/GenBank/DDBJ whole genome shotgun (WGS) entry which is preliminary data.</text>
</comment>
<gene>
    <name evidence="1" type="ORF">HNQ77_001892</name>
</gene>
<dbReference type="SUPFAM" id="SSF56784">
    <property type="entry name" value="HAD-like"/>
    <property type="match status" value="1"/>
</dbReference>
<keyword evidence="1" id="KW-0378">Hydrolase</keyword>
<dbReference type="Proteomes" id="UP000538666">
    <property type="component" value="Unassembled WGS sequence"/>
</dbReference>
<reference evidence="1 2" key="1">
    <citation type="submission" date="2020-08" db="EMBL/GenBank/DDBJ databases">
        <title>Genomic Encyclopedia of Type Strains, Phase IV (KMG-IV): sequencing the most valuable type-strain genomes for metagenomic binning, comparative biology and taxonomic classification.</title>
        <authorList>
            <person name="Goeker M."/>
        </authorList>
    </citation>
    <scope>NUCLEOTIDE SEQUENCE [LARGE SCALE GENOMIC DNA]</scope>
    <source>
        <strain evidence="1 2">DSM 103733</strain>
    </source>
</reference>
<dbReference type="AlphaFoldDB" id="A0A841JRA8"/>
<dbReference type="Gene3D" id="1.10.150.240">
    <property type="entry name" value="Putative phosphatase, domain 2"/>
    <property type="match status" value="1"/>
</dbReference>
<dbReference type="InterPro" id="IPR036412">
    <property type="entry name" value="HAD-like_sf"/>
</dbReference>
<accession>A0A841JRA8</accession>
<dbReference type="PANTHER" id="PTHR43885:SF1">
    <property type="entry name" value="SUPERFAMILY HYDROLASE, PUTATIVE (AFU_ORTHOLOGUE AFUA_4G13290)-RELATED"/>
    <property type="match status" value="1"/>
</dbReference>
<dbReference type="Pfam" id="PF13419">
    <property type="entry name" value="HAD_2"/>
    <property type="match status" value="1"/>
</dbReference>
<proteinExistence type="predicted"/>
<dbReference type="EMBL" id="JACHEK010000003">
    <property type="protein sequence ID" value="MBB6143943.1"/>
    <property type="molecule type" value="Genomic_DNA"/>
</dbReference>
<name>A0A841JRA8_9BACT</name>
<evidence type="ECO:0000313" key="2">
    <source>
        <dbReference type="Proteomes" id="UP000538666"/>
    </source>
</evidence>
<keyword evidence="2" id="KW-1185">Reference proteome</keyword>
<dbReference type="Gene3D" id="3.40.50.1000">
    <property type="entry name" value="HAD superfamily/HAD-like"/>
    <property type="match status" value="1"/>
</dbReference>